<evidence type="ECO:0000313" key="7">
    <source>
        <dbReference type="Proteomes" id="UP000280792"/>
    </source>
</evidence>
<evidence type="ECO:0000256" key="2">
    <source>
        <dbReference type="ARBA" id="ARBA00022723"/>
    </source>
</evidence>
<dbReference type="InterPro" id="IPR009056">
    <property type="entry name" value="Cyt_c-like_dom"/>
</dbReference>
<organism evidence="6 7">
    <name type="scientific">Aestuariirhabdus litorea</name>
    <dbReference type="NCBI Taxonomy" id="2528527"/>
    <lineage>
        <taxon>Bacteria</taxon>
        <taxon>Pseudomonadati</taxon>
        <taxon>Pseudomonadota</taxon>
        <taxon>Gammaproteobacteria</taxon>
        <taxon>Oceanospirillales</taxon>
        <taxon>Aestuariirhabdaceae</taxon>
        <taxon>Aestuariirhabdus</taxon>
    </lineage>
</organism>
<dbReference type="InterPro" id="IPR036909">
    <property type="entry name" value="Cyt_c-like_dom_sf"/>
</dbReference>
<dbReference type="AlphaFoldDB" id="A0A3P3VRB0"/>
<dbReference type="Pfam" id="PF13442">
    <property type="entry name" value="Cytochrome_CBB3"/>
    <property type="match status" value="1"/>
</dbReference>
<protein>
    <submittedName>
        <fullName evidence="6">Cytochrome c</fullName>
    </submittedName>
</protein>
<dbReference type="SUPFAM" id="SSF46626">
    <property type="entry name" value="Cytochrome c"/>
    <property type="match status" value="1"/>
</dbReference>
<gene>
    <name evidence="6" type="ORF">D0544_09445</name>
</gene>
<keyword evidence="2 4" id="KW-0479">Metal-binding</keyword>
<dbReference type="GO" id="GO:0020037">
    <property type="term" value="F:heme binding"/>
    <property type="evidence" value="ECO:0007669"/>
    <property type="project" value="InterPro"/>
</dbReference>
<proteinExistence type="predicted"/>
<dbReference type="RefSeq" id="WP_125015691.1">
    <property type="nucleotide sequence ID" value="NZ_QWEZ01000001.1"/>
</dbReference>
<name>A0A3P3VRB0_9GAMM</name>
<sequence length="113" mass="12353">MMFSGRLGIYARIRGLAGATAVLIWSCMPQSLYAADVFSGSEIYLMECSRCHGNQGRGDMAGGIDLSLGDGLRVSDEQLFRRIENGKGGCPSFFGILDEEQIQDVIAHLRTLY</sequence>
<dbReference type="PROSITE" id="PS51007">
    <property type="entry name" value="CYTC"/>
    <property type="match status" value="1"/>
</dbReference>
<keyword evidence="7" id="KW-1185">Reference proteome</keyword>
<dbReference type="Proteomes" id="UP000280792">
    <property type="component" value="Unassembled WGS sequence"/>
</dbReference>
<evidence type="ECO:0000256" key="3">
    <source>
        <dbReference type="ARBA" id="ARBA00023004"/>
    </source>
</evidence>
<keyword evidence="3 4" id="KW-0408">Iron</keyword>
<keyword evidence="1 4" id="KW-0349">Heme</keyword>
<reference evidence="6 7" key="1">
    <citation type="submission" date="2018-08" db="EMBL/GenBank/DDBJ databases">
        <authorList>
            <person name="Khan S.A."/>
        </authorList>
    </citation>
    <scope>NUCLEOTIDE SEQUENCE [LARGE SCALE GENOMIC DNA]</scope>
    <source>
        <strain evidence="6 7">GTF-13</strain>
    </source>
</reference>
<reference evidence="6 7" key="2">
    <citation type="submission" date="2018-12" db="EMBL/GenBank/DDBJ databases">
        <title>Simiduia agarivorans gen. nov., sp. nov., a marine, agarolytic bacterium isolated from shallow coastal water from Keelung, Taiwan.</title>
        <authorList>
            <person name="Shieh W.Y."/>
        </authorList>
    </citation>
    <scope>NUCLEOTIDE SEQUENCE [LARGE SCALE GENOMIC DNA]</scope>
    <source>
        <strain evidence="6 7">GTF-13</strain>
    </source>
</reference>
<evidence type="ECO:0000313" key="6">
    <source>
        <dbReference type="EMBL" id="RRJ85265.1"/>
    </source>
</evidence>
<dbReference type="Gene3D" id="1.10.760.10">
    <property type="entry name" value="Cytochrome c-like domain"/>
    <property type="match status" value="1"/>
</dbReference>
<feature type="domain" description="Cytochrome c" evidence="5">
    <location>
        <begin position="35"/>
        <end position="113"/>
    </location>
</feature>
<evidence type="ECO:0000256" key="1">
    <source>
        <dbReference type="ARBA" id="ARBA00022617"/>
    </source>
</evidence>
<dbReference type="GO" id="GO:0009055">
    <property type="term" value="F:electron transfer activity"/>
    <property type="evidence" value="ECO:0007669"/>
    <property type="project" value="InterPro"/>
</dbReference>
<dbReference type="EMBL" id="QWEZ01000001">
    <property type="protein sequence ID" value="RRJ85265.1"/>
    <property type="molecule type" value="Genomic_DNA"/>
</dbReference>
<evidence type="ECO:0000259" key="5">
    <source>
        <dbReference type="PROSITE" id="PS51007"/>
    </source>
</evidence>
<evidence type="ECO:0000256" key="4">
    <source>
        <dbReference type="PROSITE-ProRule" id="PRU00433"/>
    </source>
</evidence>
<accession>A0A3P3VRB0</accession>
<comment type="caution">
    <text evidence="6">The sequence shown here is derived from an EMBL/GenBank/DDBJ whole genome shotgun (WGS) entry which is preliminary data.</text>
</comment>
<dbReference type="GO" id="GO:0046872">
    <property type="term" value="F:metal ion binding"/>
    <property type="evidence" value="ECO:0007669"/>
    <property type="project" value="UniProtKB-KW"/>
</dbReference>